<keyword evidence="2" id="KW-0812">Transmembrane</keyword>
<keyword evidence="2" id="KW-1133">Transmembrane helix</keyword>
<dbReference type="AlphaFoldDB" id="A0A7C9DP95"/>
<dbReference type="Gene3D" id="3.30.559.10">
    <property type="entry name" value="Chloramphenicol acetyltransferase-like domain"/>
    <property type="match status" value="1"/>
</dbReference>
<evidence type="ECO:0000256" key="1">
    <source>
        <dbReference type="ARBA" id="ARBA00022679"/>
    </source>
</evidence>
<dbReference type="GO" id="GO:0016740">
    <property type="term" value="F:transferase activity"/>
    <property type="evidence" value="ECO:0007669"/>
    <property type="project" value="UniProtKB-KW"/>
</dbReference>
<reference evidence="3" key="2">
    <citation type="submission" date="2020-07" db="EMBL/GenBank/DDBJ databases">
        <authorList>
            <person name="Vera ALvarez R."/>
            <person name="Arias-Moreno D.M."/>
            <person name="Jimenez-Jacinto V."/>
            <person name="Jimenez-Bremont J.F."/>
            <person name="Swaminathan K."/>
            <person name="Moose S.P."/>
            <person name="Guerrero-Gonzalez M.L."/>
            <person name="Marino-Ramirez L."/>
            <person name="Landsman D."/>
            <person name="Rodriguez-Kessler M."/>
            <person name="Delgado-Sanchez P."/>
        </authorList>
    </citation>
    <scope>NUCLEOTIDE SEQUENCE</scope>
    <source>
        <tissue evidence="3">Cladode</tissue>
    </source>
</reference>
<proteinExistence type="predicted"/>
<evidence type="ECO:0000256" key="2">
    <source>
        <dbReference type="SAM" id="Phobius"/>
    </source>
</evidence>
<evidence type="ECO:0000313" key="3">
    <source>
        <dbReference type="EMBL" id="MBA4643368.1"/>
    </source>
</evidence>
<dbReference type="PANTHER" id="PTHR31896">
    <property type="entry name" value="FAMILY REGULATORY PROTEIN, PUTATIVE (AFU_ORTHOLOGUE AFUA_3G14730)-RELATED"/>
    <property type="match status" value="1"/>
</dbReference>
<keyword evidence="2" id="KW-0472">Membrane</keyword>
<organism evidence="3">
    <name type="scientific">Opuntia streptacantha</name>
    <name type="common">Prickly pear cactus</name>
    <name type="synonym">Opuntia cardona</name>
    <dbReference type="NCBI Taxonomy" id="393608"/>
    <lineage>
        <taxon>Eukaryota</taxon>
        <taxon>Viridiplantae</taxon>
        <taxon>Streptophyta</taxon>
        <taxon>Embryophyta</taxon>
        <taxon>Tracheophyta</taxon>
        <taxon>Spermatophyta</taxon>
        <taxon>Magnoliopsida</taxon>
        <taxon>eudicotyledons</taxon>
        <taxon>Gunneridae</taxon>
        <taxon>Pentapetalae</taxon>
        <taxon>Caryophyllales</taxon>
        <taxon>Cactineae</taxon>
        <taxon>Cactaceae</taxon>
        <taxon>Opuntioideae</taxon>
        <taxon>Opuntia</taxon>
    </lineage>
</organism>
<protein>
    <submittedName>
        <fullName evidence="3">Uncharacterized protein</fullName>
    </submittedName>
</protein>
<dbReference type="InterPro" id="IPR051283">
    <property type="entry name" value="Sec_Metabolite_Acyltrans"/>
</dbReference>
<name>A0A7C9DP95_OPUST</name>
<dbReference type="EMBL" id="GISG01133280">
    <property type="protein sequence ID" value="MBA4643368.1"/>
    <property type="molecule type" value="Transcribed_RNA"/>
</dbReference>
<sequence length="206" mass="23381">MAMSKIGQVKVISESFVKPNYELEVEVEVGVGASVSNQQPPAYYYLGPMDLVPLSHDYMHRGMLYSFTNTLHATSDHHHHQSSTSYDDRYIESFLEKLKHSLSLCLVHFCPLAGQLATQKFPDDHASLIFVDCTKDQQRSRMAIFICTICSTTVVLMRKNCILQITRCLRLLLLGIGLCKFLLFIVLEEILPVIGEIHSMLRFEAV</sequence>
<accession>A0A7C9DP95</accession>
<feature type="transmembrane region" description="Helical" evidence="2">
    <location>
        <begin position="169"/>
        <end position="187"/>
    </location>
</feature>
<reference evidence="3" key="1">
    <citation type="journal article" date="2013" name="J. Plant Res.">
        <title>Effect of fungi and light on seed germination of three Opuntia species from semiarid lands of central Mexico.</title>
        <authorList>
            <person name="Delgado-Sanchez P."/>
            <person name="Jimenez-Bremont J.F."/>
            <person name="Guerrero-Gonzalez Mde L."/>
            <person name="Flores J."/>
        </authorList>
    </citation>
    <scope>NUCLEOTIDE SEQUENCE</scope>
    <source>
        <tissue evidence="3">Cladode</tissue>
    </source>
</reference>
<dbReference type="InterPro" id="IPR023213">
    <property type="entry name" value="CAT-like_dom_sf"/>
</dbReference>
<dbReference type="PANTHER" id="PTHR31896:SF12">
    <property type="entry name" value="HXXXD-TYPE ACYL-TRANSFERASE FAMILY PROTEIN"/>
    <property type="match status" value="1"/>
</dbReference>
<keyword evidence="1" id="KW-0808">Transferase</keyword>